<proteinExistence type="predicted"/>
<dbReference type="Proteomes" id="UP000245362">
    <property type="component" value="Unassembled WGS sequence"/>
</dbReference>
<dbReference type="SUPFAM" id="SSF53474">
    <property type="entry name" value="alpha/beta-Hydrolases"/>
    <property type="match status" value="1"/>
</dbReference>
<keyword evidence="2" id="KW-1185">Reference proteome</keyword>
<dbReference type="Gene3D" id="3.40.50.1820">
    <property type="entry name" value="alpha/beta hydrolase"/>
    <property type="match status" value="1"/>
</dbReference>
<sequence length="260" mass="29713">MLKTLSFISQKLNKEMNINLFVPDEYNEKDRYPVLYILHGYSNNYQGFMPNLGLDVLAQELISQEKISPLLIVAPQIDNSFGINSSVQPEVKGDDPKEAVYKGMYSDYLLKEVIPFIDTNFRTIPQKTGRFIGGASMGGFAALNTAFNHPHLFSKAGGHMPAVLLESSNKEFTSWVYPDDKTRKQRDPIALANNNNLSGLDIYLDCGDNDSFRFYEGSELLYKTLKSHGYQVNYHFNRGNHDDEYLHRHLEEYLLFYAGK</sequence>
<evidence type="ECO:0000313" key="2">
    <source>
        <dbReference type="Proteomes" id="UP000245362"/>
    </source>
</evidence>
<dbReference type="InterPro" id="IPR000801">
    <property type="entry name" value="Esterase-like"/>
</dbReference>
<accession>A0A2U3BCR5</accession>
<dbReference type="InterPro" id="IPR029058">
    <property type="entry name" value="AB_hydrolase_fold"/>
</dbReference>
<dbReference type="InterPro" id="IPR050583">
    <property type="entry name" value="Mycobacterial_A85_antigen"/>
</dbReference>
<protein>
    <submittedName>
        <fullName evidence="1">Esterase</fullName>
    </submittedName>
</protein>
<organism evidence="1 2">
    <name type="scientific">Vibrio albus</name>
    <dbReference type="NCBI Taxonomy" id="2200953"/>
    <lineage>
        <taxon>Bacteria</taxon>
        <taxon>Pseudomonadati</taxon>
        <taxon>Pseudomonadota</taxon>
        <taxon>Gammaproteobacteria</taxon>
        <taxon>Vibrionales</taxon>
        <taxon>Vibrionaceae</taxon>
        <taxon>Vibrio</taxon>
    </lineage>
</organism>
<dbReference type="Pfam" id="PF00756">
    <property type="entry name" value="Esterase"/>
    <property type="match status" value="1"/>
</dbReference>
<comment type="caution">
    <text evidence="1">The sequence shown here is derived from an EMBL/GenBank/DDBJ whole genome shotgun (WGS) entry which is preliminary data.</text>
</comment>
<dbReference type="PANTHER" id="PTHR48098">
    <property type="entry name" value="ENTEROCHELIN ESTERASE-RELATED"/>
    <property type="match status" value="1"/>
</dbReference>
<gene>
    <name evidence="1" type="ORF">DI392_05595</name>
</gene>
<dbReference type="AlphaFoldDB" id="A0A2U3BCR5"/>
<dbReference type="EMBL" id="QFWT01000002">
    <property type="protein sequence ID" value="PWI34580.1"/>
    <property type="molecule type" value="Genomic_DNA"/>
</dbReference>
<reference evidence="1 2" key="1">
    <citation type="submission" date="2018-05" db="EMBL/GenBank/DDBJ databases">
        <title>Vibrio limimaris sp. nov., isolated from marine sediment.</title>
        <authorList>
            <person name="Li C.-M."/>
        </authorList>
    </citation>
    <scope>NUCLEOTIDE SEQUENCE [LARGE SCALE GENOMIC DNA]</scope>
    <source>
        <strain evidence="1 2">E4404</strain>
    </source>
</reference>
<evidence type="ECO:0000313" key="1">
    <source>
        <dbReference type="EMBL" id="PWI34580.1"/>
    </source>
</evidence>
<name>A0A2U3BCR5_9VIBR</name>
<dbReference type="RefSeq" id="WP_109318915.1">
    <property type="nucleotide sequence ID" value="NZ_QFWT01000002.1"/>
</dbReference>
<dbReference type="OrthoDB" id="9803578at2"/>